<reference evidence="2 3" key="1">
    <citation type="journal article" date="2022" name="J. Dairy Sci.">
        <title>Genetic diversity of Lactobacillus delbrueckii isolated from raw milk in Hokkaido, Japan.</title>
        <authorList>
            <person name="Tsuchihashi H."/>
            <person name="Ichikawa A."/>
            <person name="Takeda M."/>
            <person name="Koizumi A."/>
            <person name="Mizoguchi C."/>
            <person name="Ishida T."/>
            <person name="Kimura K."/>
        </authorList>
    </citation>
    <scope>NUCLEOTIDE SEQUENCE [LARGE SCALE GENOMIC DNA]</scope>
    <source>
        <strain evidence="2 3">ME-791</strain>
    </source>
</reference>
<name>A0ABD0AHU1_9LACO</name>
<protein>
    <recommendedName>
        <fullName evidence="4">Membrane protein 6-pyruvoyl-tetrahydropterin synthase-related domain-containing protein</fullName>
    </recommendedName>
</protein>
<keyword evidence="1" id="KW-1133">Transmembrane helix</keyword>
<dbReference type="EMBL" id="BNHY01000057">
    <property type="protein sequence ID" value="GHN34556.1"/>
    <property type="molecule type" value="Genomic_DNA"/>
</dbReference>
<feature type="transmembrane region" description="Helical" evidence="1">
    <location>
        <begin position="288"/>
        <end position="305"/>
    </location>
</feature>
<accession>A0ABD0AHU1</accession>
<dbReference type="Proteomes" id="UP001054884">
    <property type="component" value="Unassembled WGS sequence"/>
</dbReference>
<comment type="caution">
    <text evidence="2">The sequence shown here is derived from an EMBL/GenBank/DDBJ whole genome shotgun (WGS) entry which is preliminary data.</text>
</comment>
<sequence length="572" mass="64768">MDVKNNLHNNKSNSRKLNLLYLGLLLFVTLLTTLYLASSKAIFAFSDWTFHAARVEEIYLNLKSGSFFTFIAARTFHNTGAASFLFYPCIFLYPWAFLRFILSPVNAFYAWYALVTFATATISYFSMKAYSKKSLASFIFSLVYTFAPYRLYLGEAVFGEYLAVTFLPLLFLGIYEVLWGDKKKWYLLAISGALVAYAHILSVFLSLQFAVILFIIKLITSRGISKDRIKSLLLSAGVCVFLVLPVIVPFFTDFIGQGLFSAYPGIVYTMAMGPRNLLLNPFSAPQNSWNLSFMLMLTILTAWAFIKSRRNWIIYGLGLFACFLTTRYFPWKLTAGTPFEMVQLPVRYLSYASLFLTILFALGSSSVLEEHVTGRKKLALSCSLAVFMALFSLSSLSVYRDTLKHVQDMPKTSANSTQPAPFKRLRDYNYYNQFNYKILFGAFDYMPKSSLTSVQKQNSLLMHQAYLNGKTLTLSPLIKANQISYQVKSEKAADVDLPVIAYKHTTVSVNGQKHAFRRGNRGTVVVGLKRGQNTVTVGYKASPVFYLSIFISILSWLALLIYLVKFKAKYAQ</sequence>
<feature type="transmembrane region" description="Helical" evidence="1">
    <location>
        <begin position="134"/>
        <end position="152"/>
    </location>
</feature>
<feature type="transmembrane region" description="Helical" evidence="1">
    <location>
        <begin position="349"/>
        <end position="368"/>
    </location>
</feature>
<feature type="transmembrane region" description="Helical" evidence="1">
    <location>
        <begin position="380"/>
        <end position="399"/>
    </location>
</feature>
<feature type="transmembrane region" description="Helical" evidence="1">
    <location>
        <begin position="108"/>
        <end position="127"/>
    </location>
</feature>
<evidence type="ECO:0000313" key="3">
    <source>
        <dbReference type="Proteomes" id="UP001054884"/>
    </source>
</evidence>
<feature type="transmembrane region" description="Helical" evidence="1">
    <location>
        <begin position="20"/>
        <end position="38"/>
    </location>
</feature>
<gene>
    <name evidence="2" type="ORF">ME791_17080</name>
</gene>
<evidence type="ECO:0000313" key="2">
    <source>
        <dbReference type="EMBL" id="GHN34556.1"/>
    </source>
</evidence>
<dbReference type="RefSeq" id="WP_236162097.1">
    <property type="nucleotide sequence ID" value="NZ_BNHY01000057.1"/>
</dbReference>
<dbReference type="AlphaFoldDB" id="A0ABD0AHU1"/>
<feature type="transmembrane region" description="Helical" evidence="1">
    <location>
        <begin position="232"/>
        <end position="251"/>
    </location>
</feature>
<feature type="transmembrane region" description="Helical" evidence="1">
    <location>
        <begin position="312"/>
        <end position="329"/>
    </location>
</feature>
<evidence type="ECO:0008006" key="4">
    <source>
        <dbReference type="Google" id="ProtNLM"/>
    </source>
</evidence>
<proteinExistence type="predicted"/>
<keyword evidence="1" id="KW-0472">Membrane</keyword>
<keyword evidence="1" id="KW-0812">Transmembrane</keyword>
<feature type="transmembrane region" description="Helical" evidence="1">
    <location>
        <begin position="544"/>
        <end position="564"/>
    </location>
</feature>
<feature type="transmembrane region" description="Helical" evidence="1">
    <location>
        <begin position="158"/>
        <end position="178"/>
    </location>
</feature>
<evidence type="ECO:0000256" key="1">
    <source>
        <dbReference type="SAM" id="Phobius"/>
    </source>
</evidence>
<feature type="transmembrane region" description="Helical" evidence="1">
    <location>
        <begin position="84"/>
        <end position="102"/>
    </location>
</feature>
<organism evidence="2 3">
    <name type="scientific">Lactobacillus delbrueckii</name>
    <dbReference type="NCBI Taxonomy" id="1584"/>
    <lineage>
        <taxon>Bacteria</taxon>
        <taxon>Bacillati</taxon>
        <taxon>Bacillota</taxon>
        <taxon>Bacilli</taxon>
        <taxon>Lactobacillales</taxon>
        <taxon>Lactobacillaceae</taxon>
        <taxon>Lactobacillus</taxon>
    </lineage>
</organism>